<name>A0A2H5QE21_CITUN</name>
<dbReference type="EMBL" id="BDQV01000323">
    <property type="protein sequence ID" value="GAY62831.1"/>
    <property type="molecule type" value="Genomic_DNA"/>
</dbReference>
<proteinExistence type="predicted"/>
<keyword evidence="2" id="KW-1185">Reference proteome</keyword>
<accession>A0A2H5QE21</accession>
<gene>
    <name evidence="1" type="ORF">CUMW_220900</name>
</gene>
<evidence type="ECO:0000313" key="2">
    <source>
        <dbReference type="Proteomes" id="UP000236630"/>
    </source>
</evidence>
<dbReference type="Proteomes" id="UP000236630">
    <property type="component" value="Unassembled WGS sequence"/>
</dbReference>
<reference evidence="1 2" key="1">
    <citation type="journal article" date="2017" name="Front. Genet.">
        <title>Draft sequencing of the heterozygous diploid genome of Satsuma (Citrus unshiu Marc.) using a hybrid assembly approach.</title>
        <authorList>
            <person name="Shimizu T."/>
            <person name="Tanizawa Y."/>
            <person name="Mochizuki T."/>
            <person name="Nagasaki H."/>
            <person name="Yoshioka T."/>
            <person name="Toyoda A."/>
            <person name="Fujiyama A."/>
            <person name="Kaminuma E."/>
            <person name="Nakamura Y."/>
        </authorList>
    </citation>
    <scope>NUCLEOTIDE SEQUENCE [LARGE SCALE GENOMIC DNA]</scope>
    <source>
        <strain evidence="2">cv. Miyagawa wase</strain>
    </source>
</reference>
<dbReference type="Gene3D" id="3.30.559.10">
    <property type="entry name" value="Chloramphenicol acetyltransferase-like domain"/>
    <property type="match status" value="1"/>
</dbReference>
<evidence type="ECO:0000313" key="1">
    <source>
        <dbReference type="EMBL" id="GAY62831.1"/>
    </source>
</evidence>
<protein>
    <submittedName>
        <fullName evidence="1">Uncharacterized protein</fullName>
    </submittedName>
</protein>
<dbReference type="AlphaFoldDB" id="A0A2H5QE21"/>
<dbReference type="InterPro" id="IPR023213">
    <property type="entry name" value="CAT-like_dom_sf"/>
</dbReference>
<comment type="caution">
    <text evidence="1">The sequence shown here is derived from an EMBL/GenBank/DDBJ whole genome shotgun (WGS) entry which is preliminary data.</text>
</comment>
<organism evidence="1 2">
    <name type="scientific">Citrus unshiu</name>
    <name type="common">Satsuma mandarin</name>
    <name type="synonym">Citrus nobilis var. unshiu</name>
    <dbReference type="NCBI Taxonomy" id="55188"/>
    <lineage>
        <taxon>Eukaryota</taxon>
        <taxon>Viridiplantae</taxon>
        <taxon>Streptophyta</taxon>
        <taxon>Embryophyta</taxon>
        <taxon>Tracheophyta</taxon>
        <taxon>Spermatophyta</taxon>
        <taxon>Magnoliopsida</taxon>
        <taxon>eudicotyledons</taxon>
        <taxon>Gunneridae</taxon>
        <taxon>Pentapetalae</taxon>
        <taxon>rosids</taxon>
        <taxon>malvids</taxon>
        <taxon>Sapindales</taxon>
        <taxon>Rutaceae</taxon>
        <taxon>Aurantioideae</taxon>
        <taxon>Citrus</taxon>
    </lineage>
</organism>
<sequence length="87" mass="9497">MWPADSREASLLLFPGPNGGVSFTLSISDDKAEVVPIQITCFRKQGFCISVLTSPVVIDGETAKTMFCRGSWAYFCKQTNSDANNKT</sequence>